<protein>
    <recommendedName>
        <fullName evidence="7">RNA methyltransferase At5g10620</fullName>
    </recommendedName>
</protein>
<keyword evidence="1" id="KW-0489">Methyltransferase</keyword>
<feature type="non-terminal residue" evidence="5">
    <location>
        <position position="1"/>
    </location>
</feature>
<organism evidence="6">
    <name type="scientific">Selaginella moellendorffii</name>
    <name type="common">Spikemoss</name>
    <dbReference type="NCBI Taxonomy" id="88036"/>
    <lineage>
        <taxon>Eukaryota</taxon>
        <taxon>Viridiplantae</taxon>
        <taxon>Streptophyta</taxon>
        <taxon>Embryophyta</taxon>
        <taxon>Tracheophyta</taxon>
        <taxon>Lycopodiopsida</taxon>
        <taxon>Selaginellales</taxon>
        <taxon>Selaginellaceae</taxon>
        <taxon>Selaginella</taxon>
    </lineage>
</organism>
<dbReference type="GO" id="GO:0070038">
    <property type="term" value="F:rRNA (pseudouridine-N3-)-methyltransferase activity"/>
    <property type="evidence" value="ECO:0000318"/>
    <property type="project" value="GO_Central"/>
</dbReference>
<dbReference type="FunCoup" id="D8RR40">
    <property type="interactions" value="80"/>
</dbReference>
<dbReference type="HOGENOM" id="CLU_100552_2_0_1"/>
<reference evidence="5 6" key="1">
    <citation type="journal article" date="2011" name="Science">
        <title>The Selaginella genome identifies genetic changes associated with the evolution of vascular plants.</title>
        <authorList>
            <person name="Banks J.A."/>
            <person name="Nishiyama T."/>
            <person name="Hasebe M."/>
            <person name="Bowman J.L."/>
            <person name="Gribskov M."/>
            <person name="dePamphilis C."/>
            <person name="Albert V.A."/>
            <person name="Aono N."/>
            <person name="Aoyama T."/>
            <person name="Ambrose B.A."/>
            <person name="Ashton N.W."/>
            <person name="Axtell M.J."/>
            <person name="Barker E."/>
            <person name="Barker M.S."/>
            <person name="Bennetzen J.L."/>
            <person name="Bonawitz N.D."/>
            <person name="Chapple C."/>
            <person name="Cheng C."/>
            <person name="Correa L.G."/>
            <person name="Dacre M."/>
            <person name="DeBarry J."/>
            <person name="Dreyer I."/>
            <person name="Elias M."/>
            <person name="Engstrom E.M."/>
            <person name="Estelle M."/>
            <person name="Feng L."/>
            <person name="Finet C."/>
            <person name="Floyd S.K."/>
            <person name="Frommer W.B."/>
            <person name="Fujita T."/>
            <person name="Gramzow L."/>
            <person name="Gutensohn M."/>
            <person name="Harholt J."/>
            <person name="Hattori M."/>
            <person name="Heyl A."/>
            <person name="Hirai T."/>
            <person name="Hiwatashi Y."/>
            <person name="Ishikawa M."/>
            <person name="Iwata M."/>
            <person name="Karol K.G."/>
            <person name="Koehler B."/>
            <person name="Kolukisaoglu U."/>
            <person name="Kubo M."/>
            <person name="Kurata T."/>
            <person name="Lalonde S."/>
            <person name="Li K."/>
            <person name="Li Y."/>
            <person name="Litt A."/>
            <person name="Lyons E."/>
            <person name="Manning G."/>
            <person name="Maruyama T."/>
            <person name="Michael T.P."/>
            <person name="Mikami K."/>
            <person name="Miyazaki S."/>
            <person name="Morinaga S."/>
            <person name="Murata T."/>
            <person name="Mueller-Roeber B."/>
            <person name="Nelson D.R."/>
            <person name="Obara M."/>
            <person name="Oguri Y."/>
            <person name="Olmstead R.G."/>
            <person name="Onodera N."/>
            <person name="Petersen B.L."/>
            <person name="Pils B."/>
            <person name="Prigge M."/>
            <person name="Rensing S.A."/>
            <person name="Riano-Pachon D.M."/>
            <person name="Roberts A.W."/>
            <person name="Sato Y."/>
            <person name="Scheller H.V."/>
            <person name="Schulz B."/>
            <person name="Schulz C."/>
            <person name="Shakirov E.V."/>
            <person name="Shibagaki N."/>
            <person name="Shinohara N."/>
            <person name="Shippen D.E."/>
            <person name="Soerensen I."/>
            <person name="Sotooka R."/>
            <person name="Sugimoto N."/>
            <person name="Sugita M."/>
            <person name="Sumikawa N."/>
            <person name="Tanurdzic M."/>
            <person name="Theissen G."/>
            <person name="Ulvskov P."/>
            <person name="Wakazuki S."/>
            <person name="Weng J.K."/>
            <person name="Willats W.W."/>
            <person name="Wipf D."/>
            <person name="Wolf P.G."/>
            <person name="Yang L."/>
            <person name="Zimmer A.D."/>
            <person name="Zhu Q."/>
            <person name="Mitros T."/>
            <person name="Hellsten U."/>
            <person name="Loque D."/>
            <person name="Otillar R."/>
            <person name="Salamov A."/>
            <person name="Schmutz J."/>
            <person name="Shapiro H."/>
            <person name="Lindquist E."/>
            <person name="Lucas S."/>
            <person name="Rokhsar D."/>
            <person name="Grigoriev I.V."/>
        </authorList>
    </citation>
    <scope>NUCLEOTIDE SEQUENCE [LARGE SCALE GENOMIC DNA]</scope>
</reference>
<comment type="similarity">
    <text evidence="4">Belongs to the RNA methyltransferase RlmH family.</text>
</comment>
<dbReference type="PIRSF" id="PIRSF004505">
    <property type="entry name" value="MT_bac"/>
    <property type="match status" value="1"/>
</dbReference>
<dbReference type="EMBL" id="GL377587">
    <property type="protein sequence ID" value="EFJ25179.1"/>
    <property type="molecule type" value="Genomic_DNA"/>
</dbReference>
<evidence type="ECO:0008006" key="7">
    <source>
        <dbReference type="Google" id="ProtNLM"/>
    </source>
</evidence>
<dbReference type="PANTHER" id="PTHR33603:SF1">
    <property type="entry name" value="RIBOSOMAL RNA LARGE SUBUNIT METHYLTRANSFERASE H"/>
    <property type="match status" value="1"/>
</dbReference>
<evidence type="ECO:0000256" key="2">
    <source>
        <dbReference type="ARBA" id="ARBA00022679"/>
    </source>
</evidence>
<evidence type="ECO:0000256" key="1">
    <source>
        <dbReference type="ARBA" id="ARBA00022603"/>
    </source>
</evidence>
<dbReference type="eggNOG" id="ENOG502RXV6">
    <property type="taxonomic scope" value="Eukaryota"/>
</dbReference>
<evidence type="ECO:0000256" key="3">
    <source>
        <dbReference type="ARBA" id="ARBA00022691"/>
    </source>
</evidence>
<dbReference type="Proteomes" id="UP000001514">
    <property type="component" value="Unassembled WGS sequence"/>
</dbReference>
<dbReference type="HAMAP" id="MF_00658">
    <property type="entry name" value="23SrRNA_methyltr_H"/>
    <property type="match status" value="1"/>
</dbReference>
<dbReference type="PANTHER" id="PTHR33603">
    <property type="entry name" value="METHYLTRANSFERASE"/>
    <property type="match status" value="1"/>
</dbReference>
<dbReference type="Gramene" id="EFJ25179">
    <property type="protein sequence ID" value="EFJ25179"/>
    <property type="gene ID" value="SELMODRAFT_99450"/>
</dbReference>
<dbReference type="InterPro" id="IPR029028">
    <property type="entry name" value="Alpha/beta_knot_MTases"/>
</dbReference>
<dbReference type="InterPro" id="IPR029026">
    <property type="entry name" value="tRNA_m1G_MTases_N"/>
</dbReference>
<evidence type="ECO:0000313" key="6">
    <source>
        <dbReference type="Proteomes" id="UP000001514"/>
    </source>
</evidence>
<dbReference type="InParanoid" id="D8RR40"/>
<dbReference type="OMA" id="NEPYHHQ"/>
<dbReference type="CDD" id="cd18081">
    <property type="entry name" value="RlmH-like"/>
    <property type="match status" value="1"/>
</dbReference>
<evidence type="ECO:0000256" key="4">
    <source>
        <dbReference type="ARBA" id="ARBA00038303"/>
    </source>
</evidence>
<name>D8RR40_SELML</name>
<accession>D8RR40</accession>
<dbReference type="STRING" id="88036.D8RR40"/>
<keyword evidence="6" id="KW-1185">Reference proteome</keyword>
<keyword evidence="2" id="KW-0808">Transferase</keyword>
<dbReference type="GO" id="GO:0070475">
    <property type="term" value="P:rRNA base methylation"/>
    <property type="evidence" value="ECO:0000318"/>
    <property type="project" value="GO_Central"/>
</dbReference>
<dbReference type="Gene3D" id="3.40.1280.10">
    <property type="match status" value="1"/>
</dbReference>
<proteinExistence type="inferred from homology"/>
<dbReference type="AlphaFoldDB" id="D8RR40"/>
<keyword evidence="3" id="KW-0949">S-adenosyl-L-methionine</keyword>
<dbReference type="SUPFAM" id="SSF75217">
    <property type="entry name" value="alpha/beta knot"/>
    <property type="match status" value="1"/>
</dbReference>
<gene>
    <name evidence="5" type="ORF">SELMODRAFT_99450</name>
</gene>
<dbReference type="InterPro" id="IPR003742">
    <property type="entry name" value="RlmH-like"/>
</dbReference>
<dbReference type="Pfam" id="PF02590">
    <property type="entry name" value="SPOUT_MTase"/>
    <property type="match status" value="1"/>
</dbReference>
<dbReference type="KEGG" id="smo:SELMODRAFT_99450"/>
<evidence type="ECO:0000313" key="5">
    <source>
        <dbReference type="EMBL" id="EFJ25179.1"/>
    </source>
</evidence>
<sequence>RPAKIKVLTVGKSPDPGVQMLLDGYSRKIQRYCGFQVVQVRPNPKNSRQVQIEAESENAMRNISTSDWVAVLDENGRDVTSLELADLIADAANNCSSSLLFCIGGPYGHGSRVKTRANVTLRLSSLVLNHQVALIVLVEQIYRSWTILRGEHYHH</sequence>